<gene>
    <name evidence="2" type="ORF">Pfra01_001493100</name>
</gene>
<evidence type="ECO:0000256" key="1">
    <source>
        <dbReference type="SAM" id="MobiDB-lite"/>
    </source>
</evidence>
<evidence type="ECO:0000313" key="3">
    <source>
        <dbReference type="Proteomes" id="UP001165121"/>
    </source>
</evidence>
<keyword evidence="3" id="KW-1185">Reference proteome</keyword>
<dbReference type="AlphaFoldDB" id="A0A9W6XRG7"/>
<accession>A0A9W6XRG7</accession>
<dbReference type="OrthoDB" id="145067at2759"/>
<evidence type="ECO:0000313" key="2">
    <source>
        <dbReference type="EMBL" id="GMF43753.1"/>
    </source>
</evidence>
<proteinExistence type="predicted"/>
<name>A0A9W6XRG7_9STRA</name>
<comment type="caution">
    <text evidence="2">The sequence shown here is derived from an EMBL/GenBank/DDBJ whole genome shotgun (WGS) entry which is preliminary data.</text>
</comment>
<protein>
    <submittedName>
        <fullName evidence="2">Unnamed protein product</fullName>
    </submittedName>
</protein>
<organism evidence="2 3">
    <name type="scientific">Phytophthora fragariaefolia</name>
    <dbReference type="NCBI Taxonomy" id="1490495"/>
    <lineage>
        <taxon>Eukaryota</taxon>
        <taxon>Sar</taxon>
        <taxon>Stramenopiles</taxon>
        <taxon>Oomycota</taxon>
        <taxon>Peronosporomycetes</taxon>
        <taxon>Peronosporales</taxon>
        <taxon>Peronosporaceae</taxon>
        <taxon>Phytophthora</taxon>
    </lineage>
</organism>
<feature type="region of interest" description="Disordered" evidence="1">
    <location>
        <begin position="53"/>
        <end position="72"/>
    </location>
</feature>
<reference evidence="2" key="1">
    <citation type="submission" date="2023-04" db="EMBL/GenBank/DDBJ databases">
        <title>Phytophthora fragariaefolia NBRC 109709.</title>
        <authorList>
            <person name="Ichikawa N."/>
            <person name="Sato H."/>
            <person name="Tonouchi N."/>
        </authorList>
    </citation>
    <scope>NUCLEOTIDE SEQUENCE</scope>
    <source>
        <strain evidence="2">NBRC 109709</strain>
    </source>
</reference>
<dbReference type="Proteomes" id="UP001165121">
    <property type="component" value="Unassembled WGS sequence"/>
</dbReference>
<sequence length="172" mass="19785">MYIGPFSTYTTTSHCAVQKCNRSGLNAAATASMRYVCQHPVARVRTANVDGRNARQHPVGGARSATTTTRRTPQHQYNMIDCKFTQFIEFAEEPDQGCFIRQDLLKEIVAESIYHQVRHMSKMEKASDQKAYLDAMQGRKCFQVKAFFIDKDYSNMIDRRFTQFIELPQEPD</sequence>
<dbReference type="EMBL" id="BSXT01001585">
    <property type="protein sequence ID" value="GMF43753.1"/>
    <property type="molecule type" value="Genomic_DNA"/>
</dbReference>